<proteinExistence type="predicted"/>
<dbReference type="SMART" id="SM00271">
    <property type="entry name" value="DnaJ"/>
    <property type="match status" value="1"/>
</dbReference>
<comment type="caution">
    <text evidence="2">The sequence shown here is derived from an EMBL/GenBank/DDBJ whole genome shotgun (WGS) entry which is preliminary data.</text>
</comment>
<gene>
    <name evidence="2" type="ORF">S06H3_50831</name>
</gene>
<dbReference type="PANTHER" id="PTHR24074">
    <property type="entry name" value="CO-CHAPERONE PROTEIN DJLA"/>
    <property type="match status" value="1"/>
</dbReference>
<dbReference type="Gene3D" id="1.10.287.110">
    <property type="entry name" value="DnaJ domain"/>
    <property type="match status" value="1"/>
</dbReference>
<organism evidence="2">
    <name type="scientific">marine sediment metagenome</name>
    <dbReference type="NCBI Taxonomy" id="412755"/>
    <lineage>
        <taxon>unclassified sequences</taxon>
        <taxon>metagenomes</taxon>
        <taxon>ecological metagenomes</taxon>
    </lineage>
</organism>
<dbReference type="InterPro" id="IPR036869">
    <property type="entry name" value="J_dom_sf"/>
</dbReference>
<reference evidence="2" key="1">
    <citation type="journal article" date="2014" name="Front. Microbiol.">
        <title>High frequency of phylogenetically diverse reductive dehalogenase-homologous genes in deep subseafloor sedimentary metagenomes.</title>
        <authorList>
            <person name="Kawai M."/>
            <person name="Futagami T."/>
            <person name="Toyoda A."/>
            <person name="Takaki Y."/>
            <person name="Nishi S."/>
            <person name="Hori S."/>
            <person name="Arai W."/>
            <person name="Tsubouchi T."/>
            <person name="Morono Y."/>
            <person name="Uchiyama I."/>
            <person name="Ito T."/>
            <person name="Fujiyama A."/>
            <person name="Inagaki F."/>
            <person name="Takami H."/>
        </authorList>
    </citation>
    <scope>NUCLEOTIDE SEQUENCE</scope>
    <source>
        <strain evidence="2">Expedition CK06-06</strain>
    </source>
</reference>
<feature type="domain" description="J" evidence="1">
    <location>
        <begin position="62"/>
        <end position="118"/>
    </location>
</feature>
<dbReference type="PRINTS" id="PR00625">
    <property type="entry name" value="JDOMAIN"/>
</dbReference>
<dbReference type="EMBL" id="BARV01032213">
    <property type="protein sequence ID" value="GAI32852.1"/>
    <property type="molecule type" value="Genomic_DNA"/>
</dbReference>
<evidence type="ECO:0000313" key="2">
    <source>
        <dbReference type="EMBL" id="GAI32852.1"/>
    </source>
</evidence>
<dbReference type="InterPro" id="IPR001623">
    <property type="entry name" value="DnaJ_domain"/>
</dbReference>
<dbReference type="CDD" id="cd06257">
    <property type="entry name" value="DnaJ"/>
    <property type="match status" value="1"/>
</dbReference>
<dbReference type="Pfam" id="PF00226">
    <property type="entry name" value="DnaJ"/>
    <property type="match status" value="1"/>
</dbReference>
<evidence type="ECO:0000259" key="1">
    <source>
        <dbReference type="PROSITE" id="PS50076"/>
    </source>
</evidence>
<dbReference type="PROSITE" id="PS50076">
    <property type="entry name" value="DNAJ_2"/>
    <property type="match status" value="1"/>
</dbReference>
<sequence length="118" mass="13341">MGELDDLFSMFKGMDSGAMFRSLLVPTLKDMHARVGEMYARIGKMIEEMAGPSFGFDPFSFNPFSILGVSEDATDDEIKKAYREKSKQFHPDKGGSDEEMAKINIAYEIISRLKGWKE</sequence>
<name>X1MMH4_9ZZZZ</name>
<dbReference type="SUPFAM" id="SSF46565">
    <property type="entry name" value="Chaperone J-domain"/>
    <property type="match status" value="1"/>
</dbReference>
<dbReference type="AlphaFoldDB" id="X1MMH4"/>
<protein>
    <recommendedName>
        <fullName evidence="1">J domain-containing protein</fullName>
    </recommendedName>
</protein>
<accession>X1MMH4</accession>
<dbReference type="InterPro" id="IPR050817">
    <property type="entry name" value="DjlA_DnaK_co-chaperone"/>
</dbReference>